<sequence length="66" mass="7686">MMLMYLIDPPLGQLVSQLGTKLAIAKLTITLKNPVTFSKPGFFQKQVYFGRKQVYFGRKQERPYIF</sequence>
<comment type="caution">
    <text evidence="1">The sequence shown here is derived from an EMBL/GenBank/DDBJ whole genome shotgun (WGS) entry which is preliminary data.</text>
</comment>
<keyword evidence="2" id="KW-1185">Reference proteome</keyword>
<evidence type="ECO:0000313" key="1">
    <source>
        <dbReference type="EMBL" id="MEA5523120.1"/>
    </source>
</evidence>
<evidence type="ECO:0000313" key="2">
    <source>
        <dbReference type="Proteomes" id="UP001301728"/>
    </source>
</evidence>
<reference evidence="1 2" key="1">
    <citation type="submission" date="2023-12" db="EMBL/GenBank/DDBJ databases">
        <title>Baltic Sea Cyanobacteria.</title>
        <authorList>
            <person name="Delbaje E."/>
            <person name="Fewer D.P."/>
            <person name="Shishido T.K."/>
        </authorList>
    </citation>
    <scope>NUCLEOTIDE SEQUENCE [LARGE SCALE GENOMIC DNA]</scope>
    <source>
        <strain evidence="1 2">CCNP 1315</strain>
    </source>
</reference>
<protein>
    <submittedName>
        <fullName evidence="1">Uncharacterized protein</fullName>
    </submittedName>
</protein>
<proteinExistence type="predicted"/>
<dbReference type="RefSeq" id="WP_323273381.1">
    <property type="nucleotide sequence ID" value="NZ_JAYGHT010000201.1"/>
</dbReference>
<dbReference type="EMBL" id="JAYGHT010000201">
    <property type="protein sequence ID" value="MEA5523120.1"/>
    <property type="molecule type" value="Genomic_DNA"/>
</dbReference>
<gene>
    <name evidence="1" type="ORF">VB854_29735</name>
</gene>
<organism evidence="1 2">
    <name type="scientific">Limnoraphis robusta CCNP1315</name>
    <dbReference type="NCBI Taxonomy" id="3110306"/>
    <lineage>
        <taxon>Bacteria</taxon>
        <taxon>Bacillati</taxon>
        <taxon>Cyanobacteriota</taxon>
        <taxon>Cyanophyceae</taxon>
        <taxon>Oscillatoriophycideae</taxon>
        <taxon>Oscillatoriales</taxon>
        <taxon>Sirenicapillariaceae</taxon>
        <taxon>Limnoraphis</taxon>
    </lineage>
</organism>
<accession>A0ABU5U7U5</accession>
<dbReference type="Proteomes" id="UP001301728">
    <property type="component" value="Unassembled WGS sequence"/>
</dbReference>
<name>A0ABU5U7U5_9CYAN</name>